<organism evidence="1 2">
    <name type="scientific">Triparma retinervis</name>
    <dbReference type="NCBI Taxonomy" id="2557542"/>
    <lineage>
        <taxon>Eukaryota</taxon>
        <taxon>Sar</taxon>
        <taxon>Stramenopiles</taxon>
        <taxon>Ochrophyta</taxon>
        <taxon>Bolidophyceae</taxon>
        <taxon>Parmales</taxon>
        <taxon>Triparmaceae</taxon>
        <taxon>Triparma</taxon>
    </lineage>
</organism>
<gene>
    <name evidence="1" type="ORF">TrRE_jg575</name>
</gene>
<comment type="caution">
    <text evidence="1">The sequence shown here is derived from an EMBL/GenBank/DDBJ whole genome shotgun (WGS) entry which is preliminary data.</text>
</comment>
<dbReference type="OrthoDB" id="77038at2759"/>
<protein>
    <submittedName>
        <fullName evidence="1">Uncharacterized protein</fullName>
    </submittedName>
</protein>
<accession>A0A9W6ZJY1</accession>
<feature type="non-terminal residue" evidence="1">
    <location>
        <position position="203"/>
    </location>
</feature>
<reference evidence="1" key="1">
    <citation type="submission" date="2022-07" db="EMBL/GenBank/DDBJ databases">
        <title>Genome analysis of Parmales, a sister group of diatoms, reveals the evolutionary specialization of diatoms from phago-mixotrophs to photoautotrophs.</title>
        <authorList>
            <person name="Ban H."/>
            <person name="Sato S."/>
            <person name="Yoshikawa S."/>
            <person name="Kazumasa Y."/>
            <person name="Nakamura Y."/>
            <person name="Ichinomiya M."/>
            <person name="Saitoh K."/>
            <person name="Sato N."/>
            <person name="Blanc-Mathieu R."/>
            <person name="Endo H."/>
            <person name="Kuwata A."/>
            <person name="Ogata H."/>
        </authorList>
    </citation>
    <scope>NUCLEOTIDE SEQUENCE</scope>
</reference>
<dbReference type="EMBL" id="BRXZ01001999">
    <property type="protein sequence ID" value="GMH51894.1"/>
    <property type="molecule type" value="Genomic_DNA"/>
</dbReference>
<evidence type="ECO:0000313" key="2">
    <source>
        <dbReference type="Proteomes" id="UP001165082"/>
    </source>
</evidence>
<evidence type="ECO:0000313" key="1">
    <source>
        <dbReference type="EMBL" id="GMH51894.1"/>
    </source>
</evidence>
<dbReference type="AlphaFoldDB" id="A0A9W6ZJY1"/>
<dbReference type="Proteomes" id="UP001165082">
    <property type="component" value="Unassembled WGS sequence"/>
</dbReference>
<keyword evidence="2" id="KW-1185">Reference proteome</keyword>
<name>A0A9W6ZJY1_9STRA</name>
<proteinExistence type="predicted"/>
<sequence length="203" mass="22136">MDPTTVRAYLQTSCSALGFDIGEVWWCRKEDSSGTKGKKFVQLYTSKSYEAQRANLVIPEDEGETTGGGEREKEDKELVEVLQTSEPNKALNKGEEAARDVSKHVLSPQLVDAISQSTQVVWANCDSQNGLLGRSDVKLHTAVGLPVAVDGEGNMCVVVMFSPKTINSNNESMEYLHSIFSFATANMGGIMPVIKAPDMVMLE</sequence>